<feature type="chain" id="PRO_5046246407" evidence="2">
    <location>
        <begin position="25"/>
        <end position="131"/>
    </location>
</feature>
<name>A0ABX1DIH6_9HYPH</name>
<organism evidence="3 4">
    <name type="scientific">Brucella haematophila</name>
    <dbReference type="NCBI Taxonomy" id="419474"/>
    <lineage>
        <taxon>Bacteria</taxon>
        <taxon>Pseudomonadati</taxon>
        <taxon>Pseudomonadota</taxon>
        <taxon>Alphaproteobacteria</taxon>
        <taxon>Hyphomicrobiales</taxon>
        <taxon>Brucellaceae</taxon>
        <taxon>Brucella/Ochrobactrum group</taxon>
        <taxon>Brucella</taxon>
    </lineage>
</organism>
<sequence>MSKIAKIMCALSATFVLVSAPVEAASFGARGGFSGGRSSFSSRSFSAPRSYSAPRTYSAPRSYSAPRTTTRTIIRENHYRSSGGGFRTIPDFNDDPDTTHADVLRMFNRAIVAAEDREEKEALASAVATLQ</sequence>
<comment type="caution">
    <text evidence="3">The sequence shown here is derived from an EMBL/GenBank/DDBJ whole genome shotgun (WGS) entry which is preliminary data.</text>
</comment>
<protein>
    <submittedName>
        <fullName evidence="3">Uncharacterized protein</fullName>
    </submittedName>
</protein>
<evidence type="ECO:0000313" key="4">
    <source>
        <dbReference type="Proteomes" id="UP000704467"/>
    </source>
</evidence>
<proteinExistence type="predicted"/>
<dbReference type="InterPro" id="IPR045677">
    <property type="entry name" value="DUF6197"/>
</dbReference>
<gene>
    <name evidence="3" type="ORF">HED55_03505</name>
</gene>
<accession>A0ABX1DIH6</accession>
<feature type="signal peptide" evidence="2">
    <location>
        <begin position="1"/>
        <end position="24"/>
    </location>
</feature>
<evidence type="ECO:0000256" key="2">
    <source>
        <dbReference type="SAM" id="SignalP"/>
    </source>
</evidence>
<evidence type="ECO:0000256" key="1">
    <source>
        <dbReference type="SAM" id="MobiDB-lite"/>
    </source>
</evidence>
<dbReference type="Proteomes" id="UP000704467">
    <property type="component" value="Unassembled WGS sequence"/>
</dbReference>
<dbReference type="RefSeq" id="WP_138785148.1">
    <property type="nucleotide sequence ID" value="NZ_JBHEEQ010000007.1"/>
</dbReference>
<reference evidence="3 4" key="1">
    <citation type="submission" date="2020-03" db="EMBL/GenBank/DDBJ databases">
        <title>Whole genome sequencing of clinical and environmental type strains of Ochrobactrum.</title>
        <authorList>
            <person name="Dharne M."/>
        </authorList>
    </citation>
    <scope>NUCLEOTIDE SEQUENCE [LARGE SCALE GENOMIC DNA]</scope>
    <source>
        <strain evidence="3 4">CIP 109452</strain>
    </source>
</reference>
<keyword evidence="2" id="KW-0732">Signal</keyword>
<dbReference type="EMBL" id="JAAVLN010000001">
    <property type="protein sequence ID" value="NKC02772.1"/>
    <property type="molecule type" value="Genomic_DNA"/>
</dbReference>
<feature type="region of interest" description="Disordered" evidence="1">
    <location>
        <begin position="32"/>
        <end position="67"/>
    </location>
</feature>
<keyword evidence="4" id="KW-1185">Reference proteome</keyword>
<evidence type="ECO:0000313" key="3">
    <source>
        <dbReference type="EMBL" id="NKC02772.1"/>
    </source>
</evidence>
<dbReference type="Pfam" id="PF19698">
    <property type="entry name" value="DUF6197"/>
    <property type="match status" value="1"/>
</dbReference>
<feature type="compositionally biased region" description="Low complexity" evidence="1">
    <location>
        <begin position="36"/>
        <end position="55"/>
    </location>
</feature>